<keyword evidence="2" id="KW-1185">Reference proteome</keyword>
<dbReference type="PATRIC" id="fig|859350.6.peg.1995"/>
<evidence type="ECO:0000313" key="2">
    <source>
        <dbReference type="Proteomes" id="UP000003423"/>
    </source>
</evidence>
<protein>
    <submittedName>
        <fullName evidence="1">Uncharacterized protein</fullName>
    </submittedName>
</protein>
<reference evidence="1 2" key="1">
    <citation type="journal article" date="2012" name="J. Bacteriol.">
        <title>Genome sequence of "Candidatus Nitrosopumilus salaria" BD31, an ammonia-oxidizing archaeon from the San Francisco Bay estuary.</title>
        <authorList>
            <person name="Mosier A.C."/>
            <person name="Allen E.E."/>
            <person name="Kim M."/>
            <person name="Ferriera S."/>
            <person name="Francis C.A."/>
        </authorList>
    </citation>
    <scope>NUCLEOTIDE SEQUENCE [LARGE SCALE GENOMIC DNA]</scope>
    <source>
        <strain evidence="1 2">BD31</strain>
    </source>
</reference>
<dbReference type="AlphaFoldDB" id="I3CZM3"/>
<dbReference type="EMBL" id="AEXL02000168">
    <property type="protein sequence ID" value="EIJ64916.1"/>
    <property type="molecule type" value="Genomic_DNA"/>
</dbReference>
<dbReference type="Proteomes" id="UP000003423">
    <property type="component" value="Unassembled WGS sequence"/>
</dbReference>
<sequence length="58" mass="6777">MDTAVIGYDTSFMKSLYAREPFLLESIKRFSKSWLNGIKKQSNHNSIESFQKSKNKVF</sequence>
<proteinExistence type="predicted"/>
<accession>I3CZM3</accession>
<name>I3CZM3_9ARCH</name>
<gene>
    <name evidence="1" type="ORF">BD31_I0900</name>
</gene>
<organism evidence="1 2">
    <name type="scientific">Candidatus Nitrosopumilus salarius BD31</name>
    <dbReference type="NCBI Taxonomy" id="859350"/>
    <lineage>
        <taxon>Archaea</taxon>
        <taxon>Nitrososphaerota</taxon>
        <taxon>Nitrososphaeria</taxon>
        <taxon>Nitrosopumilales</taxon>
        <taxon>Nitrosopumilaceae</taxon>
        <taxon>Nitrosopumilus</taxon>
    </lineage>
</organism>
<evidence type="ECO:0000313" key="1">
    <source>
        <dbReference type="EMBL" id="EIJ64916.1"/>
    </source>
</evidence>
<comment type="caution">
    <text evidence="1">The sequence shown here is derived from an EMBL/GenBank/DDBJ whole genome shotgun (WGS) entry which is preliminary data.</text>
</comment>